<keyword evidence="3" id="KW-1185">Reference proteome</keyword>
<feature type="compositionally biased region" description="Basic and acidic residues" evidence="1">
    <location>
        <begin position="84"/>
        <end position="94"/>
    </location>
</feature>
<evidence type="ECO:0000313" key="3">
    <source>
        <dbReference type="Proteomes" id="UP000799118"/>
    </source>
</evidence>
<gene>
    <name evidence="2" type="ORF">BT96DRAFT_1010847</name>
</gene>
<feature type="region of interest" description="Disordered" evidence="1">
    <location>
        <begin position="1"/>
        <end position="111"/>
    </location>
</feature>
<evidence type="ECO:0000313" key="2">
    <source>
        <dbReference type="EMBL" id="KAE9382333.1"/>
    </source>
</evidence>
<dbReference type="EMBL" id="ML771747">
    <property type="protein sequence ID" value="KAE9382333.1"/>
    <property type="molecule type" value="Genomic_DNA"/>
</dbReference>
<name>A0A6A4GA36_9AGAR</name>
<feature type="compositionally biased region" description="Basic and acidic residues" evidence="1">
    <location>
        <begin position="48"/>
        <end position="62"/>
    </location>
</feature>
<feature type="compositionally biased region" description="Polar residues" evidence="1">
    <location>
        <begin position="95"/>
        <end position="111"/>
    </location>
</feature>
<reference evidence="2" key="1">
    <citation type="journal article" date="2019" name="Environ. Microbiol.">
        <title>Fungal ecological strategies reflected in gene transcription - a case study of two litter decomposers.</title>
        <authorList>
            <person name="Barbi F."/>
            <person name="Kohler A."/>
            <person name="Barry K."/>
            <person name="Baskaran P."/>
            <person name="Daum C."/>
            <person name="Fauchery L."/>
            <person name="Ihrmark K."/>
            <person name="Kuo A."/>
            <person name="LaButti K."/>
            <person name="Lipzen A."/>
            <person name="Morin E."/>
            <person name="Grigoriev I.V."/>
            <person name="Henrissat B."/>
            <person name="Lindahl B."/>
            <person name="Martin F."/>
        </authorList>
    </citation>
    <scope>NUCLEOTIDE SEQUENCE</scope>
    <source>
        <strain evidence="2">JB14</strain>
    </source>
</reference>
<accession>A0A6A4GA36</accession>
<proteinExistence type="predicted"/>
<feature type="compositionally biased region" description="Polar residues" evidence="1">
    <location>
        <begin position="23"/>
        <end position="34"/>
    </location>
</feature>
<evidence type="ECO:0000256" key="1">
    <source>
        <dbReference type="SAM" id="MobiDB-lite"/>
    </source>
</evidence>
<organism evidence="2 3">
    <name type="scientific">Gymnopus androsaceus JB14</name>
    <dbReference type="NCBI Taxonomy" id="1447944"/>
    <lineage>
        <taxon>Eukaryota</taxon>
        <taxon>Fungi</taxon>
        <taxon>Dikarya</taxon>
        <taxon>Basidiomycota</taxon>
        <taxon>Agaricomycotina</taxon>
        <taxon>Agaricomycetes</taxon>
        <taxon>Agaricomycetidae</taxon>
        <taxon>Agaricales</taxon>
        <taxon>Marasmiineae</taxon>
        <taxon>Omphalotaceae</taxon>
        <taxon>Gymnopus</taxon>
    </lineage>
</organism>
<sequence length="111" mass="11661">MVAPTHDVTPPVAPPSIPSSSPTFGNSVCPTSPAAQGAQHFVADNDPEIEKPEESPIIAKDDMEIESPEELPGPTSLSSGKRKRLEDANKDAPSTKKSGGNRNTVSIWKSA</sequence>
<dbReference type="Proteomes" id="UP000799118">
    <property type="component" value="Unassembled WGS sequence"/>
</dbReference>
<protein>
    <submittedName>
        <fullName evidence="2">Uncharacterized protein</fullName>
    </submittedName>
</protein>
<dbReference type="AlphaFoldDB" id="A0A6A4GA36"/>